<proteinExistence type="predicted"/>
<dbReference type="Gene3D" id="3.10.129.10">
    <property type="entry name" value="Hotdog Thioesterase"/>
    <property type="match status" value="1"/>
</dbReference>
<dbReference type="InterPro" id="IPR016962">
    <property type="entry name" value="Dehydrase_ECs4332_prd"/>
</dbReference>
<gene>
    <name evidence="2" type="ORF">ACFOX3_11760</name>
</gene>
<sequence>MIDFSHAPTELPLLQGVASIDEVSVELTLQVQPELVWFQGHFPDTPILPGVVQLNWVRISAAQQWPEHGHWLSRASQLEAIKFQQIIRPGDSVQLSLQLQPERQRVNFKYSAQEKVFASGRLVAL</sequence>
<comment type="caution">
    <text evidence="2">The sequence shown here is derived from an EMBL/GenBank/DDBJ whole genome shotgun (WGS) entry which is preliminary data.</text>
</comment>
<dbReference type="InterPro" id="IPR054545">
    <property type="entry name" value="ApeI-like"/>
</dbReference>
<evidence type="ECO:0000313" key="2">
    <source>
        <dbReference type="EMBL" id="MFC4362981.1"/>
    </source>
</evidence>
<dbReference type="EMBL" id="JBHSCX010000014">
    <property type="protein sequence ID" value="MFC4362981.1"/>
    <property type="molecule type" value="Genomic_DNA"/>
</dbReference>
<protein>
    <recommendedName>
        <fullName evidence="1">ApeI dehydratase-like domain-containing protein</fullName>
    </recommendedName>
</protein>
<reference evidence="3" key="1">
    <citation type="journal article" date="2019" name="Int. J. Syst. Evol. Microbiol.">
        <title>The Global Catalogue of Microorganisms (GCM) 10K type strain sequencing project: providing services to taxonomists for standard genome sequencing and annotation.</title>
        <authorList>
            <consortium name="The Broad Institute Genomics Platform"/>
            <consortium name="The Broad Institute Genome Sequencing Center for Infectious Disease"/>
            <person name="Wu L."/>
            <person name="Ma J."/>
        </authorList>
    </citation>
    <scope>NUCLEOTIDE SEQUENCE [LARGE SCALE GENOMIC DNA]</scope>
    <source>
        <strain evidence="3">CECT 8570</strain>
    </source>
</reference>
<dbReference type="Proteomes" id="UP001595840">
    <property type="component" value="Unassembled WGS sequence"/>
</dbReference>
<dbReference type="Pfam" id="PF22818">
    <property type="entry name" value="ApeI-like"/>
    <property type="match status" value="1"/>
</dbReference>
<dbReference type="InterPro" id="IPR029069">
    <property type="entry name" value="HotDog_dom_sf"/>
</dbReference>
<dbReference type="RefSeq" id="WP_290265344.1">
    <property type="nucleotide sequence ID" value="NZ_JAUFQG010000006.1"/>
</dbReference>
<dbReference type="PIRSF" id="PIRSF030962">
    <property type="entry name" value="Dehydrase_ECs4332_prd"/>
    <property type="match status" value="1"/>
</dbReference>
<evidence type="ECO:0000313" key="3">
    <source>
        <dbReference type="Proteomes" id="UP001595840"/>
    </source>
</evidence>
<accession>A0ABV8V6A0</accession>
<dbReference type="SUPFAM" id="SSF54637">
    <property type="entry name" value="Thioesterase/thiol ester dehydrase-isomerase"/>
    <property type="match status" value="1"/>
</dbReference>
<evidence type="ECO:0000259" key="1">
    <source>
        <dbReference type="Pfam" id="PF22818"/>
    </source>
</evidence>
<feature type="domain" description="ApeI dehydratase-like" evidence="1">
    <location>
        <begin position="21"/>
        <end position="121"/>
    </location>
</feature>
<organism evidence="2 3">
    <name type="scientific">Simiduia curdlanivorans</name>
    <dbReference type="NCBI Taxonomy" id="1492769"/>
    <lineage>
        <taxon>Bacteria</taxon>
        <taxon>Pseudomonadati</taxon>
        <taxon>Pseudomonadota</taxon>
        <taxon>Gammaproteobacteria</taxon>
        <taxon>Cellvibrionales</taxon>
        <taxon>Cellvibrionaceae</taxon>
        <taxon>Simiduia</taxon>
    </lineage>
</organism>
<name>A0ABV8V6A0_9GAMM</name>
<keyword evidence="3" id="KW-1185">Reference proteome</keyword>